<proteinExistence type="predicted"/>
<accession>A0A8X6KF72</accession>
<dbReference type="OrthoDB" id="6433784at2759"/>
<protein>
    <submittedName>
        <fullName evidence="2">Integrase catalytic domain-containing protein</fullName>
    </submittedName>
</protein>
<evidence type="ECO:0000259" key="1">
    <source>
        <dbReference type="Pfam" id="PF18701"/>
    </source>
</evidence>
<feature type="domain" description="DUF5641" evidence="1">
    <location>
        <begin position="193"/>
        <end position="278"/>
    </location>
</feature>
<dbReference type="PANTHER" id="PTHR47331">
    <property type="entry name" value="PHD-TYPE DOMAIN-CONTAINING PROTEIN"/>
    <property type="match status" value="1"/>
</dbReference>
<dbReference type="AlphaFoldDB" id="A0A8X6KF72"/>
<comment type="caution">
    <text evidence="2">The sequence shown here is derived from an EMBL/GenBank/DDBJ whole genome shotgun (WGS) entry which is preliminary data.</text>
</comment>
<dbReference type="EMBL" id="BMAO01001127">
    <property type="protein sequence ID" value="GFQ71236.1"/>
    <property type="molecule type" value="Genomic_DNA"/>
</dbReference>
<sequence>MLSVAPKDRDYLRFYFPCNEKQLEYRHCRVVFGVSSSPYLLNASIMHLLENCSPEYKEVAQKLKSSFYVDNCVAGVFSVDEIEIFIEKAKLIVSEGCFNLRTFESNVASRSVDKHSGETFILGIIWDLDNDVLKCCTNFESLTRPLTYISEDPQELIPPTPAMFLIENRCSDTTDIDELNSRDLRKRMKFRIKLLNNLRQRFRKEYLGELIQKQNDNRVREPRAGEMVLIGGDNKKRLSWPIAKIIELIPGRDGEIRTVRLKTQHGTVIRPVQRIFPLEVQAIANNDKELKEESNSVKCTKPENVLNTNDVIAKKYTSSGRLIKEPKRLDLLNYKCYRFETLPKSQRCEYVVNKNDLC</sequence>
<name>A0A8X6KF72_TRICU</name>
<evidence type="ECO:0000313" key="2">
    <source>
        <dbReference type="EMBL" id="GFQ71236.1"/>
    </source>
</evidence>
<evidence type="ECO:0000313" key="3">
    <source>
        <dbReference type="Proteomes" id="UP000887116"/>
    </source>
</evidence>
<dbReference type="InterPro" id="IPR040676">
    <property type="entry name" value="DUF5641"/>
</dbReference>
<reference evidence="2" key="1">
    <citation type="submission" date="2020-07" db="EMBL/GenBank/DDBJ databases">
        <title>Multicomponent nature underlies the extraordinary mechanical properties of spider dragline silk.</title>
        <authorList>
            <person name="Kono N."/>
            <person name="Nakamura H."/>
            <person name="Mori M."/>
            <person name="Yoshida Y."/>
            <person name="Ohtoshi R."/>
            <person name="Malay A.D."/>
            <person name="Moran D.A.P."/>
            <person name="Tomita M."/>
            <person name="Numata K."/>
            <person name="Arakawa K."/>
        </authorList>
    </citation>
    <scope>NUCLEOTIDE SEQUENCE</scope>
</reference>
<keyword evidence="3" id="KW-1185">Reference proteome</keyword>
<dbReference type="Pfam" id="PF18701">
    <property type="entry name" value="DUF5641"/>
    <property type="match status" value="1"/>
</dbReference>
<gene>
    <name evidence="2" type="primary">AVEN_99953_1</name>
    <name evidence="2" type="ORF">TNCT_657431</name>
</gene>
<dbReference type="Proteomes" id="UP000887116">
    <property type="component" value="Unassembled WGS sequence"/>
</dbReference>
<dbReference type="PANTHER" id="PTHR47331:SF2">
    <property type="match status" value="1"/>
</dbReference>
<organism evidence="2 3">
    <name type="scientific">Trichonephila clavata</name>
    <name type="common">Joro spider</name>
    <name type="synonym">Nephila clavata</name>
    <dbReference type="NCBI Taxonomy" id="2740835"/>
    <lineage>
        <taxon>Eukaryota</taxon>
        <taxon>Metazoa</taxon>
        <taxon>Ecdysozoa</taxon>
        <taxon>Arthropoda</taxon>
        <taxon>Chelicerata</taxon>
        <taxon>Arachnida</taxon>
        <taxon>Araneae</taxon>
        <taxon>Araneomorphae</taxon>
        <taxon>Entelegynae</taxon>
        <taxon>Araneoidea</taxon>
        <taxon>Nephilidae</taxon>
        <taxon>Trichonephila</taxon>
    </lineage>
</organism>